<dbReference type="GO" id="GO:0019172">
    <property type="term" value="F:glyoxalase III activity"/>
    <property type="evidence" value="ECO:0007669"/>
    <property type="project" value="UniProtKB-EC"/>
</dbReference>
<dbReference type="InterPro" id="IPR002818">
    <property type="entry name" value="DJ-1/PfpI"/>
</dbReference>
<proteinExistence type="inferred from homology"/>
<dbReference type="InterPro" id="IPR050325">
    <property type="entry name" value="Prot/Nucl_acid_deglycase"/>
</dbReference>
<dbReference type="OrthoDB" id="543156at2759"/>
<keyword evidence="3" id="KW-0456">Lyase</keyword>
<dbReference type="Proteomes" id="UP000078397">
    <property type="component" value="Unassembled WGS sequence"/>
</dbReference>
<comment type="caution">
    <text evidence="7">The sequence shown here is derived from an EMBL/GenBank/DDBJ whole genome shotgun (WGS) entry which is preliminary data.</text>
</comment>
<evidence type="ECO:0000256" key="3">
    <source>
        <dbReference type="ARBA" id="ARBA00023239"/>
    </source>
</evidence>
<dbReference type="GeneID" id="28849758"/>
<organism evidence="7 8">
    <name type="scientific">Pochonia chlamydosporia 170</name>
    <dbReference type="NCBI Taxonomy" id="1380566"/>
    <lineage>
        <taxon>Eukaryota</taxon>
        <taxon>Fungi</taxon>
        <taxon>Dikarya</taxon>
        <taxon>Ascomycota</taxon>
        <taxon>Pezizomycotina</taxon>
        <taxon>Sordariomycetes</taxon>
        <taxon>Hypocreomycetidae</taxon>
        <taxon>Hypocreales</taxon>
        <taxon>Clavicipitaceae</taxon>
        <taxon>Pochonia</taxon>
    </lineage>
</organism>
<dbReference type="SUPFAM" id="SSF52317">
    <property type="entry name" value="Class I glutamine amidotransferase-like"/>
    <property type="match status" value="1"/>
</dbReference>
<evidence type="ECO:0000259" key="6">
    <source>
        <dbReference type="Pfam" id="PF01965"/>
    </source>
</evidence>
<evidence type="ECO:0000256" key="1">
    <source>
        <dbReference type="ARBA" id="ARBA00013134"/>
    </source>
</evidence>
<accession>A0A179F5P0</accession>
<comment type="similarity">
    <text evidence="4">Belongs to the peptidase C56 family. HSP31-like subfamily.</text>
</comment>
<evidence type="ECO:0000256" key="5">
    <source>
        <dbReference type="ARBA" id="ARBA00048082"/>
    </source>
</evidence>
<dbReference type="AlphaFoldDB" id="A0A179F5P0"/>
<comment type="catalytic activity">
    <reaction evidence="5">
        <text>methylglyoxal + H2O = (R)-lactate + H(+)</text>
        <dbReference type="Rhea" id="RHEA:27754"/>
        <dbReference type="ChEBI" id="CHEBI:15377"/>
        <dbReference type="ChEBI" id="CHEBI:15378"/>
        <dbReference type="ChEBI" id="CHEBI:16004"/>
        <dbReference type="ChEBI" id="CHEBI:17158"/>
        <dbReference type="EC" id="4.2.1.130"/>
    </reaction>
</comment>
<sequence>MSTTKPKILFVLSSHSAGWYLPEFAHPYEVLSPHVDMTVASPTGTSTVDPISVRLFKDDAYCQEFYNTKQDIWTSTEKLSSMLGRAKEFDVIFVVGGFGPMYDLATDQNCIQLIREFHDANRIIVALCHGSAALVNVKLADGSPILANHRVTGFSNLEEEQAYGNKIVPPGMPFSLEDALNKASDGKYEKASEAWSPHVIVEPSRKLLFGQNPNSARPLGEALLKVLQDG</sequence>
<reference evidence="7 8" key="1">
    <citation type="journal article" date="2016" name="PLoS Pathog.">
        <title>Biosynthesis of antibiotic leucinostatins in bio-control fungus Purpureocillium lilacinum and their inhibition on phytophthora revealed by genome mining.</title>
        <authorList>
            <person name="Wang G."/>
            <person name="Liu Z."/>
            <person name="Lin R."/>
            <person name="Li E."/>
            <person name="Mao Z."/>
            <person name="Ling J."/>
            <person name="Yang Y."/>
            <person name="Yin W.B."/>
            <person name="Xie B."/>
        </authorList>
    </citation>
    <scope>NUCLEOTIDE SEQUENCE [LARGE SCALE GENOMIC DNA]</scope>
    <source>
        <strain evidence="7">170</strain>
    </source>
</reference>
<dbReference type="EC" id="4.2.1.130" evidence="1"/>
<dbReference type="GO" id="GO:0005737">
    <property type="term" value="C:cytoplasm"/>
    <property type="evidence" value="ECO:0007669"/>
    <property type="project" value="TreeGrafter"/>
</dbReference>
<evidence type="ECO:0000313" key="7">
    <source>
        <dbReference type="EMBL" id="OAQ60680.1"/>
    </source>
</evidence>
<name>A0A179F5P0_METCM</name>
<protein>
    <recommendedName>
        <fullName evidence="1">D-lactate dehydratase</fullName>
        <ecNumber evidence="1">4.2.1.130</ecNumber>
    </recommendedName>
</protein>
<feature type="domain" description="DJ-1/PfpI" evidence="6">
    <location>
        <begin position="85"/>
        <end position="159"/>
    </location>
</feature>
<evidence type="ECO:0000313" key="8">
    <source>
        <dbReference type="Proteomes" id="UP000078397"/>
    </source>
</evidence>
<gene>
    <name evidence="7" type="ORF">VFPPC_06789</name>
</gene>
<dbReference type="EMBL" id="LSBJ02000008">
    <property type="protein sequence ID" value="OAQ60680.1"/>
    <property type="molecule type" value="Genomic_DNA"/>
</dbReference>
<keyword evidence="8" id="KW-1185">Reference proteome</keyword>
<dbReference type="RefSeq" id="XP_018138558.1">
    <property type="nucleotide sequence ID" value="XM_018285764.1"/>
</dbReference>
<dbReference type="InterPro" id="IPR029062">
    <property type="entry name" value="Class_I_gatase-like"/>
</dbReference>
<dbReference type="CDD" id="cd03141">
    <property type="entry name" value="GATase1_Hsp31_like"/>
    <property type="match status" value="1"/>
</dbReference>
<dbReference type="GO" id="GO:0016740">
    <property type="term" value="F:transferase activity"/>
    <property type="evidence" value="ECO:0007669"/>
    <property type="project" value="UniProtKB-KW"/>
</dbReference>
<dbReference type="PANTHER" id="PTHR48094:SF11">
    <property type="entry name" value="GLUTATHIONE-INDEPENDENT GLYOXALASE HSP31-RELATED"/>
    <property type="match status" value="1"/>
</dbReference>
<dbReference type="KEGG" id="pchm:VFPPC_06789"/>
<dbReference type="Pfam" id="PF01965">
    <property type="entry name" value="DJ-1_PfpI"/>
    <property type="match status" value="1"/>
</dbReference>
<dbReference type="STRING" id="1380566.A0A179F5P0"/>
<dbReference type="Gene3D" id="3.40.50.880">
    <property type="match status" value="1"/>
</dbReference>
<dbReference type="GO" id="GO:0019243">
    <property type="term" value="P:methylglyoxal catabolic process to D-lactate via S-lactoyl-glutathione"/>
    <property type="evidence" value="ECO:0007669"/>
    <property type="project" value="TreeGrafter"/>
</dbReference>
<dbReference type="PANTHER" id="PTHR48094">
    <property type="entry name" value="PROTEIN/NUCLEIC ACID DEGLYCASE DJ-1-RELATED"/>
    <property type="match status" value="1"/>
</dbReference>
<keyword evidence="2" id="KW-0346">Stress response</keyword>
<evidence type="ECO:0000256" key="4">
    <source>
        <dbReference type="ARBA" id="ARBA00038493"/>
    </source>
</evidence>
<evidence type="ECO:0000256" key="2">
    <source>
        <dbReference type="ARBA" id="ARBA00023016"/>
    </source>
</evidence>